<proteinExistence type="predicted"/>
<organism evidence="2 3">
    <name type="scientific">Exidia glandulosa HHB12029</name>
    <dbReference type="NCBI Taxonomy" id="1314781"/>
    <lineage>
        <taxon>Eukaryota</taxon>
        <taxon>Fungi</taxon>
        <taxon>Dikarya</taxon>
        <taxon>Basidiomycota</taxon>
        <taxon>Agaricomycotina</taxon>
        <taxon>Agaricomycetes</taxon>
        <taxon>Auriculariales</taxon>
        <taxon>Exidiaceae</taxon>
        <taxon>Exidia</taxon>
    </lineage>
</organism>
<feature type="region of interest" description="Disordered" evidence="1">
    <location>
        <begin position="187"/>
        <end position="215"/>
    </location>
</feature>
<dbReference type="Proteomes" id="UP000077266">
    <property type="component" value="Unassembled WGS sequence"/>
</dbReference>
<evidence type="ECO:0000313" key="3">
    <source>
        <dbReference type="Proteomes" id="UP000077266"/>
    </source>
</evidence>
<gene>
    <name evidence="2" type="ORF">EXIGLDRAFT_834182</name>
</gene>
<keyword evidence="3" id="KW-1185">Reference proteome</keyword>
<dbReference type="EMBL" id="KV425953">
    <property type="protein sequence ID" value="KZV95703.1"/>
    <property type="molecule type" value="Genomic_DNA"/>
</dbReference>
<protein>
    <submittedName>
        <fullName evidence="2">Uncharacterized protein</fullName>
    </submittedName>
</protein>
<evidence type="ECO:0000256" key="1">
    <source>
        <dbReference type="SAM" id="MobiDB-lite"/>
    </source>
</evidence>
<dbReference type="InParanoid" id="A0A165K2U3"/>
<sequence length="215" mass="25104">MSSTLYGLAERLELIRKMLSAKDKEFRALWEQLEDLEAATVEDDEVRFEEAQTRYAREDEAITVERAAQMDAVLGDSSAELRAWVAEHKQLVRQRLRADDRLAKKRKQEDDETLNTARAIHDDDITTARALEDRCIATKRAIKDEERVNALLEMDERKSKKVKEKVAEQREAEVALRVERNLAELNGKRAREAEREEKREDRNLKRARADKENEN</sequence>
<accession>A0A165K2U3</accession>
<evidence type="ECO:0000313" key="2">
    <source>
        <dbReference type="EMBL" id="KZV95703.1"/>
    </source>
</evidence>
<dbReference type="AlphaFoldDB" id="A0A165K2U3"/>
<reference evidence="2 3" key="1">
    <citation type="journal article" date="2016" name="Mol. Biol. Evol.">
        <title>Comparative Genomics of Early-Diverging Mushroom-Forming Fungi Provides Insights into the Origins of Lignocellulose Decay Capabilities.</title>
        <authorList>
            <person name="Nagy L.G."/>
            <person name="Riley R."/>
            <person name="Tritt A."/>
            <person name="Adam C."/>
            <person name="Daum C."/>
            <person name="Floudas D."/>
            <person name="Sun H."/>
            <person name="Yadav J.S."/>
            <person name="Pangilinan J."/>
            <person name="Larsson K.H."/>
            <person name="Matsuura K."/>
            <person name="Barry K."/>
            <person name="Labutti K."/>
            <person name="Kuo R."/>
            <person name="Ohm R.A."/>
            <person name="Bhattacharya S.S."/>
            <person name="Shirouzu T."/>
            <person name="Yoshinaga Y."/>
            <person name="Martin F.M."/>
            <person name="Grigoriev I.V."/>
            <person name="Hibbett D.S."/>
        </authorList>
    </citation>
    <scope>NUCLEOTIDE SEQUENCE [LARGE SCALE GENOMIC DNA]</scope>
    <source>
        <strain evidence="2 3">HHB12029</strain>
    </source>
</reference>
<name>A0A165K2U3_EXIGL</name>